<reference evidence="2 3" key="1">
    <citation type="submission" date="2019-02" db="EMBL/GenBank/DDBJ databases">
        <title>Deep-cultivation of Planctomycetes and their phenomic and genomic characterization uncovers novel biology.</title>
        <authorList>
            <person name="Wiegand S."/>
            <person name="Jogler M."/>
            <person name="Boedeker C."/>
            <person name="Pinto D."/>
            <person name="Vollmers J."/>
            <person name="Rivas-Marin E."/>
            <person name="Kohn T."/>
            <person name="Peeters S.H."/>
            <person name="Heuer A."/>
            <person name="Rast P."/>
            <person name="Oberbeckmann S."/>
            <person name="Bunk B."/>
            <person name="Jeske O."/>
            <person name="Meyerdierks A."/>
            <person name="Storesund J.E."/>
            <person name="Kallscheuer N."/>
            <person name="Luecker S."/>
            <person name="Lage O.M."/>
            <person name="Pohl T."/>
            <person name="Merkel B.J."/>
            <person name="Hornburger P."/>
            <person name="Mueller R.-W."/>
            <person name="Bruemmer F."/>
            <person name="Labrenz M."/>
            <person name="Spormann A.M."/>
            <person name="Op Den Camp H."/>
            <person name="Overmann J."/>
            <person name="Amann R."/>
            <person name="Jetten M.S.M."/>
            <person name="Mascher T."/>
            <person name="Medema M.H."/>
            <person name="Devos D.P."/>
            <person name="Kaster A.-K."/>
            <person name="Ovreas L."/>
            <person name="Rohde M."/>
            <person name="Galperin M.Y."/>
            <person name="Jogler C."/>
        </authorList>
    </citation>
    <scope>NUCLEOTIDE SEQUENCE [LARGE SCALE GENOMIC DNA]</scope>
    <source>
        <strain evidence="2 3">CA13</strain>
    </source>
</reference>
<evidence type="ECO:0000313" key="2">
    <source>
        <dbReference type="EMBL" id="TWT79648.1"/>
    </source>
</evidence>
<keyword evidence="3" id="KW-1185">Reference proteome</keyword>
<keyword evidence="1" id="KW-0472">Membrane</keyword>
<dbReference type="Proteomes" id="UP000315010">
    <property type="component" value="Unassembled WGS sequence"/>
</dbReference>
<gene>
    <name evidence="2" type="ORF">CA13_10530</name>
</gene>
<dbReference type="EMBL" id="SJPJ01000001">
    <property type="protein sequence ID" value="TWT79648.1"/>
    <property type="molecule type" value="Genomic_DNA"/>
</dbReference>
<dbReference type="RefSeq" id="WP_146394818.1">
    <property type="nucleotide sequence ID" value="NZ_SJPJ01000001.1"/>
</dbReference>
<keyword evidence="1" id="KW-1133">Transmembrane helix</keyword>
<sequence>MNKIRNVLFTVAIIGVVALLIATIILIRRMDDPVASVIVAADVGSSISDEEAIAISEKALRLIEFEPVRLVLAFGSDDEMRAVGRNVYDQNNVTVIWQVHGQRYTNYTVRMRPTNDGITASVYANWL</sequence>
<evidence type="ECO:0000313" key="3">
    <source>
        <dbReference type="Proteomes" id="UP000315010"/>
    </source>
</evidence>
<feature type="transmembrane region" description="Helical" evidence="1">
    <location>
        <begin position="7"/>
        <end position="27"/>
    </location>
</feature>
<accession>A0A5C5YX67</accession>
<keyword evidence="1" id="KW-0812">Transmembrane</keyword>
<proteinExistence type="predicted"/>
<dbReference type="AlphaFoldDB" id="A0A5C5YX67"/>
<organism evidence="2 3">
    <name type="scientific">Novipirellula herctigrandis</name>
    <dbReference type="NCBI Taxonomy" id="2527986"/>
    <lineage>
        <taxon>Bacteria</taxon>
        <taxon>Pseudomonadati</taxon>
        <taxon>Planctomycetota</taxon>
        <taxon>Planctomycetia</taxon>
        <taxon>Pirellulales</taxon>
        <taxon>Pirellulaceae</taxon>
        <taxon>Novipirellula</taxon>
    </lineage>
</organism>
<comment type="caution">
    <text evidence="2">The sequence shown here is derived from an EMBL/GenBank/DDBJ whole genome shotgun (WGS) entry which is preliminary data.</text>
</comment>
<protein>
    <submittedName>
        <fullName evidence="2">Uncharacterized protein</fullName>
    </submittedName>
</protein>
<name>A0A5C5YX67_9BACT</name>
<evidence type="ECO:0000256" key="1">
    <source>
        <dbReference type="SAM" id="Phobius"/>
    </source>
</evidence>